<comment type="subcellular location">
    <subcellularLocation>
        <location evidence="1">Plastid</location>
        <location evidence="1">Chloroplast</location>
    </subcellularLocation>
</comment>
<dbReference type="GO" id="GO:0042802">
    <property type="term" value="F:identical protein binding"/>
    <property type="evidence" value="ECO:0007669"/>
    <property type="project" value="UniProtKB-ARBA"/>
</dbReference>
<evidence type="ECO:0000256" key="2">
    <source>
        <dbReference type="ARBA" id="ARBA00011043"/>
    </source>
</evidence>
<dbReference type="GO" id="GO:0046872">
    <property type="term" value="F:metal ion binding"/>
    <property type="evidence" value="ECO:0007669"/>
    <property type="project" value="UniProtKB-KW"/>
</dbReference>
<evidence type="ECO:0000256" key="9">
    <source>
        <dbReference type="ARBA" id="ARBA00022958"/>
    </source>
</evidence>
<organism evidence="12">
    <name type="scientific">hot springs metagenome</name>
    <dbReference type="NCBI Taxonomy" id="433727"/>
    <lineage>
        <taxon>unclassified sequences</taxon>
        <taxon>metagenomes</taxon>
        <taxon>ecological metagenomes</taxon>
    </lineage>
</organism>
<dbReference type="InterPro" id="IPR031168">
    <property type="entry name" value="G_TrmE"/>
</dbReference>
<evidence type="ECO:0000259" key="11">
    <source>
        <dbReference type="PROSITE" id="PS51709"/>
    </source>
</evidence>
<evidence type="ECO:0000256" key="8">
    <source>
        <dbReference type="ARBA" id="ARBA00022842"/>
    </source>
</evidence>
<dbReference type="GO" id="GO:0005829">
    <property type="term" value="C:cytosol"/>
    <property type="evidence" value="ECO:0007669"/>
    <property type="project" value="TreeGrafter"/>
</dbReference>
<keyword evidence="8" id="KW-0460">Magnesium</keyword>
<dbReference type="GO" id="GO:0009507">
    <property type="term" value="C:chloroplast"/>
    <property type="evidence" value="ECO:0007669"/>
    <property type="project" value="UniProtKB-SubCell"/>
</dbReference>
<keyword evidence="6" id="KW-0547">Nucleotide-binding</keyword>
<dbReference type="NCBIfam" id="TIGR00231">
    <property type="entry name" value="small_GTP"/>
    <property type="match status" value="1"/>
</dbReference>
<dbReference type="GO" id="GO:0030488">
    <property type="term" value="P:tRNA methylation"/>
    <property type="evidence" value="ECO:0007669"/>
    <property type="project" value="TreeGrafter"/>
</dbReference>
<dbReference type="HAMAP" id="MF_00379">
    <property type="entry name" value="GTPase_MnmE"/>
    <property type="match status" value="1"/>
</dbReference>
<dbReference type="InterPro" id="IPR025867">
    <property type="entry name" value="MnmE_helical"/>
</dbReference>
<dbReference type="CDD" id="cd14858">
    <property type="entry name" value="TrmE_N"/>
    <property type="match status" value="1"/>
</dbReference>
<dbReference type="Pfam" id="PF01926">
    <property type="entry name" value="MMR_HSR1"/>
    <property type="match status" value="1"/>
</dbReference>
<protein>
    <submittedName>
        <fullName evidence="12">tRNA uridine-5-carboxymethylaminomethyl(34) synthesis GTPase MnmE</fullName>
    </submittedName>
</protein>
<dbReference type="Gene3D" id="3.40.50.300">
    <property type="entry name" value="P-loop containing nucleotide triphosphate hydrolases"/>
    <property type="match status" value="1"/>
</dbReference>
<dbReference type="InterPro" id="IPR027417">
    <property type="entry name" value="P-loop_NTPase"/>
</dbReference>
<dbReference type="PANTHER" id="PTHR42714">
    <property type="entry name" value="TRNA MODIFICATION GTPASE GTPBP3"/>
    <property type="match status" value="1"/>
</dbReference>
<dbReference type="Pfam" id="PF12631">
    <property type="entry name" value="MnmE_helical"/>
    <property type="match status" value="1"/>
</dbReference>
<keyword evidence="9" id="KW-0630">Potassium</keyword>
<dbReference type="InterPro" id="IPR027266">
    <property type="entry name" value="TrmE/GcvT-like"/>
</dbReference>
<evidence type="ECO:0000256" key="10">
    <source>
        <dbReference type="ARBA" id="ARBA00023134"/>
    </source>
</evidence>
<sequence length="466" mass="51596">MNHLEDTIVAISTPIGEGGIGIVRLSGKDAIPIADKVFFSPKGKKLRDAKSHTIIYGFVIDPIENNRIDEVIVTVMKAPKTYTREDVVEINCHGGMLPLHATMRILLREGARLAEPGEFTKRAFLNGRIDLSQAEAVIDIIRAKTETAERLALKQLEGKLSSRITDIRDKLVELCMHIEAYIDFPEEEIESLEKQDIINSIDMIKGNLSNIIRSYDEGKFFREGVSTAIVGKPNVGKSSLLNALLQKDRAIVTEIPGTTRDIIEDYVNIKGLPLRIMDTAGIRETHDLAEIEGVRRSLKAIDGADIVLAVLDASRQLDKADKEVIDKVKGKKTIIVINKSDIESPTFDLEPLSFNLKPCVRVSALKGDGIDDLKDAIYSMCITSSKAADAAIDTEDIIITNIRHRQAIEKALKSLYNAEDILKRNEPLEIAAIFIRESLDSLGEIVGVVTTEDILNKIFNEFCIGK</sequence>
<dbReference type="NCBIfam" id="NF003661">
    <property type="entry name" value="PRK05291.1-3"/>
    <property type="match status" value="1"/>
</dbReference>
<keyword evidence="4" id="KW-0819">tRNA processing</keyword>
<dbReference type="InterPro" id="IPR004520">
    <property type="entry name" value="GTPase_MnmE"/>
</dbReference>
<keyword evidence="7" id="KW-0378">Hydrolase</keyword>
<dbReference type="GO" id="GO:0002098">
    <property type="term" value="P:tRNA wobble uridine modification"/>
    <property type="evidence" value="ECO:0007669"/>
    <property type="project" value="TreeGrafter"/>
</dbReference>
<dbReference type="GO" id="GO:0003924">
    <property type="term" value="F:GTPase activity"/>
    <property type="evidence" value="ECO:0007669"/>
    <property type="project" value="InterPro"/>
</dbReference>
<dbReference type="CDD" id="cd04164">
    <property type="entry name" value="trmE"/>
    <property type="match status" value="1"/>
</dbReference>
<dbReference type="EMBL" id="BLAB01000001">
    <property type="protein sequence ID" value="GER93195.1"/>
    <property type="molecule type" value="Genomic_DNA"/>
</dbReference>
<dbReference type="SUPFAM" id="SSF52540">
    <property type="entry name" value="P-loop containing nucleoside triphosphate hydrolases"/>
    <property type="match status" value="1"/>
</dbReference>
<proteinExistence type="inferred from homology"/>
<evidence type="ECO:0000256" key="1">
    <source>
        <dbReference type="ARBA" id="ARBA00004229"/>
    </source>
</evidence>
<feature type="domain" description="TrmE-type G" evidence="11">
    <location>
        <begin position="224"/>
        <end position="382"/>
    </location>
</feature>
<evidence type="ECO:0000313" key="12">
    <source>
        <dbReference type="EMBL" id="GER93195.1"/>
    </source>
</evidence>
<evidence type="ECO:0000256" key="5">
    <source>
        <dbReference type="ARBA" id="ARBA00022723"/>
    </source>
</evidence>
<dbReference type="InterPro" id="IPR005225">
    <property type="entry name" value="Small_GTP-bd"/>
</dbReference>
<evidence type="ECO:0000256" key="3">
    <source>
        <dbReference type="ARBA" id="ARBA00022490"/>
    </source>
</evidence>
<dbReference type="FunFam" id="3.30.1360.120:FF:000003">
    <property type="entry name" value="tRNA modification GTPase MnmE"/>
    <property type="match status" value="1"/>
</dbReference>
<gene>
    <name evidence="12" type="ORF">A45J_0931</name>
</gene>
<dbReference type="InterPro" id="IPR027368">
    <property type="entry name" value="MnmE_dom2"/>
</dbReference>
<evidence type="ECO:0000256" key="4">
    <source>
        <dbReference type="ARBA" id="ARBA00022694"/>
    </source>
</evidence>
<dbReference type="InterPro" id="IPR006073">
    <property type="entry name" value="GTP-bd"/>
</dbReference>
<comment type="caution">
    <text evidence="12">The sequence shown here is derived from an EMBL/GenBank/DDBJ whole genome shotgun (WGS) entry which is preliminary data.</text>
</comment>
<dbReference type="Pfam" id="PF10396">
    <property type="entry name" value="TrmE_N"/>
    <property type="match status" value="1"/>
</dbReference>
<comment type="similarity">
    <text evidence="2">Belongs to the TRAFAC class TrmE-Era-EngA-EngB-Septin-like GTPase superfamily. TrmE GTPase family.</text>
</comment>
<evidence type="ECO:0000256" key="7">
    <source>
        <dbReference type="ARBA" id="ARBA00022801"/>
    </source>
</evidence>
<evidence type="ECO:0000256" key="6">
    <source>
        <dbReference type="ARBA" id="ARBA00022741"/>
    </source>
</evidence>
<dbReference type="InterPro" id="IPR018948">
    <property type="entry name" value="GTP-bd_TrmE_N"/>
</dbReference>
<keyword evidence="5" id="KW-0479">Metal-binding</keyword>
<name>A0A5J4KZ10_9ZZZZ</name>
<dbReference type="Gene3D" id="3.30.1360.120">
    <property type="entry name" value="Probable tRNA modification gtpase trme, domain 1"/>
    <property type="match status" value="1"/>
</dbReference>
<dbReference type="GO" id="GO:0005525">
    <property type="term" value="F:GTP binding"/>
    <property type="evidence" value="ECO:0007669"/>
    <property type="project" value="UniProtKB-KW"/>
</dbReference>
<dbReference type="SUPFAM" id="SSF116878">
    <property type="entry name" value="TrmE connector domain"/>
    <property type="match status" value="1"/>
</dbReference>
<keyword evidence="3" id="KW-0963">Cytoplasm</keyword>
<dbReference type="NCBIfam" id="TIGR00450">
    <property type="entry name" value="mnmE_trmE_thdF"/>
    <property type="match status" value="1"/>
</dbReference>
<dbReference type="FunFam" id="3.40.50.300:FF:000494">
    <property type="entry name" value="tRNA modification GTPase MnmE"/>
    <property type="match status" value="1"/>
</dbReference>
<keyword evidence="10" id="KW-0342">GTP-binding</keyword>
<reference evidence="12" key="1">
    <citation type="submission" date="2019-10" db="EMBL/GenBank/DDBJ databases">
        <title>Metagenomic sequencing of thiosulfate-disproportionating enrichment culture.</title>
        <authorList>
            <person name="Umezawa K."/>
            <person name="Kojima H."/>
            <person name="Fukui M."/>
        </authorList>
    </citation>
    <scope>NUCLEOTIDE SEQUENCE</scope>
    <source>
        <strain evidence="12">45J</strain>
    </source>
</reference>
<dbReference type="PANTHER" id="PTHR42714:SF2">
    <property type="entry name" value="TRNA MODIFICATION GTPASE GTPBP3, MITOCHONDRIAL"/>
    <property type="match status" value="1"/>
</dbReference>
<dbReference type="Gene3D" id="1.20.120.430">
    <property type="entry name" value="tRNA modification GTPase MnmE domain 2"/>
    <property type="match status" value="1"/>
</dbReference>
<dbReference type="PROSITE" id="PS51709">
    <property type="entry name" value="G_TRME"/>
    <property type="match status" value="1"/>
</dbReference>
<dbReference type="PRINTS" id="PR00326">
    <property type="entry name" value="GTP1OBG"/>
</dbReference>
<accession>A0A5J4KZ10</accession>
<dbReference type="AlphaFoldDB" id="A0A5J4KZ10"/>